<dbReference type="InterPro" id="IPR036396">
    <property type="entry name" value="Cyt_P450_sf"/>
</dbReference>
<evidence type="ECO:0000313" key="1">
    <source>
        <dbReference type="EMBL" id="KAK4182342.1"/>
    </source>
</evidence>
<feature type="non-terminal residue" evidence="1">
    <location>
        <position position="1"/>
    </location>
</feature>
<dbReference type="EMBL" id="MU864677">
    <property type="protein sequence ID" value="KAK4182342.1"/>
    <property type="molecule type" value="Genomic_DNA"/>
</dbReference>
<feature type="non-terminal residue" evidence="1">
    <location>
        <position position="63"/>
    </location>
</feature>
<reference evidence="1" key="2">
    <citation type="submission" date="2023-05" db="EMBL/GenBank/DDBJ databases">
        <authorList>
            <consortium name="Lawrence Berkeley National Laboratory"/>
            <person name="Steindorff A."/>
            <person name="Hensen N."/>
            <person name="Bonometti L."/>
            <person name="Westerberg I."/>
            <person name="Brannstrom I.O."/>
            <person name="Guillou S."/>
            <person name="Cros-Aarteil S."/>
            <person name="Calhoun S."/>
            <person name="Haridas S."/>
            <person name="Kuo A."/>
            <person name="Mondo S."/>
            <person name="Pangilinan J."/>
            <person name="Riley R."/>
            <person name="Labutti K."/>
            <person name="Andreopoulos B."/>
            <person name="Lipzen A."/>
            <person name="Chen C."/>
            <person name="Yanf M."/>
            <person name="Daum C."/>
            <person name="Ng V."/>
            <person name="Clum A."/>
            <person name="Ohm R."/>
            <person name="Martin F."/>
            <person name="Silar P."/>
            <person name="Natvig D."/>
            <person name="Lalanne C."/>
            <person name="Gautier V."/>
            <person name="Ament-Velasquez S.L."/>
            <person name="Kruys A."/>
            <person name="Hutchinson M.I."/>
            <person name="Powell A.J."/>
            <person name="Barry K."/>
            <person name="Miller A.N."/>
            <person name="Grigoriev I.V."/>
            <person name="Debuchy R."/>
            <person name="Gladieux P."/>
            <person name="Thoren M.H."/>
            <person name="Johannesson H."/>
        </authorList>
    </citation>
    <scope>NUCLEOTIDE SEQUENCE</scope>
    <source>
        <strain evidence="1">PSN309</strain>
    </source>
</reference>
<keyword evidence="2" id="KW-1185">Reference proteome</keyword>
<dbReference type="GO" id="GO:0016705">
    <property type="term" value="F:oxidoreductase activity, acting on paired donors, with incorporation or reduction of molecular oxygen"/>
    <property type="evidence" value="ECO:0007669"/>
    <property type="project" value="InterPro"/>
</dbReference>
<proteinExistence type="predicted"/>
<dbReference type="GO" id="GO:0005506">
    <property type="term" value="F:iron ion binding"/>
    <property type="evidence" value="ECO:0007669"/>
    <property type="project" value="InterPro"/>
</dbReference>
<dbReference type="GO" id="GO:0004497">
    <property type="term" value="F:monooxygenase activity"/>
    <property type="evidence" value="ECO:0007669"/>
    <property type="project" value="InterPro"/>
</dbReference>
<name>A0AAN6WLI4_9PEZI</name>
<reference evidence="1" key="1">
    <citation type="journal article" date="2023" name="Mol. Phylogenet. Evol.">
        <title>Genome-scale phylogeny and comparative genomics of the fungal order Sordariales.</title>
        <authorList>
            <person name="Hensen N."/>
            <person name="Bonometti L."/>
            <person name="Westerberg I."/>
            <person name="Brannstrom I.O."/>
            <person name="Guillou S."/>
            <person name="Cros-Aarteil S."/>
            <person name="Calhoun S."/>
            <person name="Haridas S."/>
            <person name="Kuo A."/>
            <person name="Mondo S."/>
            <person name="Pangilinan J."/>
            <person name="Riley R."/>
            <person name="LaButti K."/>
            <person name="Andreopoulos B."/>
            <person name="Lipzen A."/>
            <person name="Chen C."/>
            <person name="Yan M."/>
            <person name="Daum C."/>
            <person name="Ng V."/>
            <person name="Clum A."/>
            <person name="Steindorff A."/>
            <person name="Ohm R.A."/>
            <person name="Martin F."/>
            <person name="Silar P."/>
            <person name="Natvig D.O."/>
            <person name="Lalanne C."/>
            <person name="Gautier V."/>
            <person name="Ament-Velasquez S.L."/>
            <person name="Kruys A."/>
            <person name="Hutchinson M.I."/>
            <person name="Powell A.J."/>
            <person name="Barry K."/>
            <person name="Miller A.N."/>
            <person name="Grigoriev I.V."/>
            <person name="Debuchy R."/>
            <person name="Gladieux P."/>
            <person name="Hiltunen Thoren M."/>
            <person name="Johannesson H."/>
        </authorList>
    </citation>
    <scope>NUCLEOTIDE SEQUENCE</scope>
    <source>
        <strain evidence="1">PSN309</strain>
    </source>
</reference>
<evidence type="ECO:0000313" key="2">
    <source>
        <dbReference type="Proteomes" id="UP001302126"/>
    </source>
</evidence>
<dbReference type="Proteomes" id="UP001302126">
    <property type="component" value="Unassembled WGS sequence"/>
</dbReference>
<dbReference type="GO" id="GO:0020037">
    <property type="term" value="F:heme binding"/>
    <property type="evidence" value="ECO:0007669"/>
    <property type="project" value="InterPro"/>
</dbReference>
<dbReference type="AlphaFoldDB" id="A0AAN6WLI4"/>
<dbReference type="SUPFAM" id="SSF48264">
    <property type="entry name" value="Cytochrome P450"/>
    <property type="match status" value="1"/>
</dbReference>
<comment type="caution">
    <text evidence="1">The sequence shown here is derived from an EMBL/GenBank/DDBJ whole genome shotgun (WGS) entry which is preliminary data.</text>
</comment>
<organism evidence="1 2">
    <name type="scientific">Podospora australis</name>
    <dbReference type="NCBI Taxonomy" id="1536484"/>
    <lineage>
        <taxon>Eukaryota</taxon>
        <taxon>Fungi</taxon>
        <taxon>Dikarya</taxon>
        <taxon>Ascomycota</taxon>
        <taxon>Pezizomycotina</taxon>
        <taxon>Sordariomycetes</taxon>
        <taxon>Sordariomycetidae</taxon>
        <taxon>Sordariales</taxon>
        <taxon>Podosporaceae</taxon>
        <taxon>Podospora</taxon>
    </lineage>
</organism>
<gene>
    <name evidence="1" type="ORF">QBC35DRAFT_370500</name>
</gene>
<accession>A0AAN6WLI4</accession>
<sequence length="63" mass="7141">LRDFPGPLLDNISEIPTVLALIGGKQHAYVRGLQDRYGNVVRVSPNKLSFLDPEAWDQIYAFR</sequence>
<protein>
    <submittedName>
        <fullName evidence="1">Uncharacterized protein</fullName>
    </submittedName>
</protein>